<evidence type="ECO:0008006" key="4">
    <source>
        <dbReference type="Google" id="ProtNLM"/>
    </source>
</evidence>
<evidence type="ECO:0000313" key="2">
    <source>
        <dbReference type="EMBL" id="RDW78367.1"/>
    </source>
</evidence>
<gene>
    <name evidence="2" type="ORF">BP5796_06219</name>
</gene>
<evidence type="ECO:0000256" key="1">
    <source>
        <dbReference type="SAM" id="Coils"/>
    </source>
</evidence>
<proteinExistence type="predicted"/>
<organism evidence="2 3">
    <name type="scientific">Coleophoma crateriformis</name>
    <dbReference type="NCBI Taxonomy" id="565419"/>
    <lineage>
        <taxon>Eukaryota</taxon>
        <taxon>Fungi</taxon>
        <taxon>Dikarya</taxon>
        <taxon>Ascomycota</taxon>
        <taxon>Pezizomycotina</taxon>
        <taxon>Leotiomycetes</taxon>
        <taxon>Helotiales</taxon>
        <taxon>Dermateaceae</taxon>
        <taxon>Coleophoma</taxon>
    </lineage>
</organism>
<keyword evidence="1" id="KW-0175">Coiled coil</keyword>
<dbReference type="Proteomes" id="UP000256328">
    <property type="component" value="Unassembled WGS sequence"/>
</dbReference>
<dbReference type="OrthoDB" id="412093at2759"/>
<protein>
    <recommendedName>
        <fullName evidence="4">Aspartate/glutamate racemase family protein</fullName>
    </recommendedName>
</protein>
<accession>A0A3D8RWE4</accession>
<evidence type="ECO:0000313" key="3">
    <source>
        <dbReference type="Proteomes" id="UP000256328"/>
    </source>
</evidence>
<dbReference type="EMBL" id="PDLN01000008">
    <property type="protein sequence ID" value="RDW78367.1"/>
    <property type="molecule type" value="Genomic_DNA"/>
</dbReference>
<sequence length="265" mass="29278">MSSQQMPKLGVLQLKTTFPRPPGDVGHPKSWGGIPVVIRVVEEATSSLVVGGGWGMELVDAFVREAEKLIVEEGCVCFVTSCGFLATMHPLLAQRIPYMGTTSLLQVAWLQQSFFPGEESKESVGVITYKKSSLVSIMIIEFIVCVIEDLKAEKRNLQIQTEKHLTSVGAHPETPVYGLPEDPKTAIFKGVLEEHDYEGMESEVLAAAQELVAKHPKIKAIVLECTNMPPFSHAVEKATGRRVWDILTLGRWLYDGAIPRDHRTL</sequence>
<keyword evidence="3" id="KW-1185">Reference proteome</keyword>
<comment type="caution">
    <text evidence="2">The sequence shown here is derived from an EMBL/GenBank/DDBJ whole genome shotgun (WGS) entry which is preliminary data.</text>
</comment>
<reference evidence="2 3" key="1">
    <citation type="journal article" date="2018" name="IMA Fungus">
        <title>IMA Genome-F 9: Draft genome sequence of Annulohypoxylon stygium, Aspergillus mulundensis, Berkeleyomyces basicola (syn. Thielaviopsis basicola), Ceratocystis smalleyi, two Cercospora beticola strains, Coleophoma cylindrospora, Fusarium fracticaudum, Phialophora cf. hyalina, and Morchella septimelata.</title>
        <authorList>
            <person name="Wingfield B.D."/>
            <person name="Bills G.F."/>
            <person name="Dong Y."/>
            <person name="Huang W."/>
            <person name="Nel W.J."/>
            <person name="Swalarsk-Parry B.S."/>
            <person name="Vaghefi N."/>
            <person name="Wilken P.M."/>
            <person name="An Z."/>
            <person name="de Beer Z.W."/>
            <person name="De Vos L."/>
            <person name="Chen L."/>
            <person name="Duong T.A."/>
            <person name="Gao Y."/>
            <person name="Hammerbacher A."/>
            <person name="Kikkert J.R."/>
            <person name="Li Y."/>
            <person name="Li H."/>
            <person name="Li K."/>
            <person name="Li Q."/>
            <person name="Liu X."/>
            <person name="Ma X."/>
            <person name="Naidoo K."/>
            <person name="Pethybridge S.J."/>
            <person name="Sun J."/>
            <person name="Steenkamp E.T."/>
            <person name="van der Nest M.A."/>
            <person name="van Wyk S."/>
            <person name="Wingfield M.J."/>
            <person name="Xiong C."/>
            <person name="Yue Q."/>
            <person name="Zhang X."/>
        </authorList>
    </citation>
    <scope>NUCLEOTIDE SEQUENCE [LARGE SCALE GENOMIC DNA]</scope>
    <source>
        <strain evidence="2 3">BP5796</strain>
    </source>
</reference>
<feature type="coiled-coil region" evidence="1">
    <location>
        <begin position="140"/>
        <end position="167"/>
    </location>
</feature>
<dbReference type="AlphaFoldDB" id="A0A3D8RWE4"/>
<name>A0A3D8RWE4_9HELO</name>